<dbReference type="InterPro" id="IPR036412">
    <property type="entry name" value="HAD-like_sf"/>
</dbReference>
<dbReference type="PANTHER" id="PTHR43520:SF8">
    <property type="entry name" value="P-TYPE CU(+) TRANSPORTER"/>
    <property type="match status" value="1"/>
</dbReference>
<dbReference type="PANTHER" id="PTHR43520">
    <property type="entry name" value="ATP7, ISOFORM B"/>
    <property type="match status" value="1"/>
</dbReference>
<keyword evidence="2" id="KW-0472">Membrane</keyword>
<comment type="caution">
    <text evidence="3">The sequence shown here is derived from an EMBL/GenBank/DDBJ whole genome shotgun (WGS) entry which is preliminary data.</text>
</comment>
<name>A0AAW5EIT1_CAMJU</name>
<dbReference type="GO" id="GO:0043682">
    <property type="term" value="F:P-type divalent copper transporter activity"/>
    <property type="evidence" value="ECO:0007669"/>
    <property type="project" value="TreeGrafter"/>
</dbReference>
<proteinExistence type="predicted"/>
<keyword evidence="1" id="KW-1278">Translocase</keyword>
<dbReference type="SUPFAM" id="SSF56784">
    <property type="entry name" value="HAD-like"/>
    <property type="match status" value="1"/>
</dbReference>
<evidence type="ECO:0000256" key="1">
    <source>
        <dbReference type="ARBA" id="ARBA00022967"/>
    </source>
</evidence>
<dbReference type="GO" id="GO:0016020">
    <property type="term" value="C:membrane"/>
    <property type="evidence" value="ECO:0007669"/>
    <property type="project" value="TreeGrafter"/>
</dbReference>
<dbReference type="GO" id="GO:0005507">
    <property type="term" value="F:copper ion binding"/>
    <property type="evidence" value="ECO:0007669"/>
    <property type="project" value="TreeGrafter"/>
</dbReference>
<feature type="non-terminal residue" evidence="3">
    <location>
        <position position="1"/>
    </location>
</feature>
<sequence length="78" mass="8726">ENSDILLLKNDLLSLKYAIKLSKDTYKIIKQNLILSLAYNAYTIPLAFLGLINPLIAALSMSFSSIMVILNALRIKNE</sequence>
<feature type="transmembrane region" description="Helical" evidence="2">
    <location>
        <begin position="55"/>
        <end position="73"/>
    </location>
</feature>
<evidence type="ECO:0000313" key="4">
    <source>
        <dbReference type="Proteomes" id="UP001199644"/>
    </source>
</evidence>
<protein>
    <submittedName>
        <fullName evidence="3">Heavy metal translocating P-type ATPase</fullName>
    </submittedName>
</protein>
<dbReference type="GO" id="GO:0055070">
    <property type="term" value="P:copper ion homeostasis"/>
    <property type="evidence" value="ECO:0007669"/>
    <property type="project" value="TreeGrafter"/>
</dbReference>
<keyword evidence="2" id="KW-1133">Transmembrane helix</keyword>
<gene>
    <name evidence="3" type="ORF">LZC39_11060</name>
</gene>
<dbReference type="EMBL" id="JAJUOL010000259">
    <property type="protein sequence ID" value="MCH3852630.1"/>
    <property type="molecule type" value="Genomic_DNA"/>
</dbReference>
<reference evidence="3" key="1">
    <citation type="submission" date="2021-12" db="EMBL/GenBank/DDBJ databases">
        <title>Prevalence of phenicol resistance gene fexA in Campylobacter isolated from poultry supply chain.</title>
        <authorList>
            <person name="Tang B."/>
            <person name="Zheng X."/>
            <person name="Lin J."/>
            <person name="Lin R."/>
            <person name="Yang H."/>
            <person name="Shen Z."/>
            <person name="Xia F."/>
        </authorList>
    </citation>
    <scope>NUCLEOTIDE SEQUENCE</scope>
    <source>
        <strain evidence="3">CJHN2011004</strain>
    </source>
</reference>
<keyword evidence="2" id="KW-0812">Transmembrane</keyword>
<dbReference type="AlphaFoldDB" id="A0AAW5EIT1"/>
<accession>A0AAW5EIT1</accession>
<dbReference type="Proteomes" id="UP001199644">
    <property type="component" value="Unassembled WGS sequence"/>
</dbReference>
<evidence type="ECO:0000256" key="2">
    <source>
        <dbReference type="SAM" id="Phobius"/>
    </source>
</evidence>
<evidence type="ECO:0000313" key="3">
    <source>
        <dbReference type="EMBL" id="MCH3852630.1"/>
    </source>
</evidence>
<feature type="transmembrane region" description="Helical" evidence="2">
    <location>
        <begin position="32"/>
        <end position="49"/>
    </location>
</feature>
<organism evidence="3 4">
    <name type="scientific">Campylobacter jejuni</name>
    <dbReference type="NCBI Taxonomy" id="197"/>
    <lineage>
        <taxon>Bacteria</taxon>
        <taxon>Pseudomonadati</taxon>
        <taxon>Campylobacterota</taxon>
        <taxon>Epsilonproteobacteria</taxon>
        <taxon>Campylobacterales</taxon>
        <taxon>Campylobacteraceae</taxon>
        <taxon>Campylobacter</taxon>
    </lineage>
</organism>